<sequence length="261" mass="28576">LYRDSKWDALDDVLGHTTSAPILNWMAEKERIRKLAWWAEVADRGILPGDGKVYHVHPVGLPGAFAPITEPLKDLIRKIGDIISHGEGNYDSYNTGTKNVPGGGVGFSFLSPSPGTVTNKTINEIISTEILPGTDKSRMFATGKYQTIISTLKSAKKALALTGEEKYTPDLQEFIFSDYLLEKAGGGYLARFVKHGKGSIDDAQYAAAKEWASIAAPCNYLIKDGRSSDGTLSYYESRANRANIDSTRALIKTLEATRRTK</sequence>
<comment type="caution">
    <text evidence="1">The sequence shown here is derived from an EMBL/GenBank/DDBJ whole genome shotgun (WGS) entry which is preliminary data.</text>
</comment>
<proteinExistence type="predicted"/>
<feature type="non-terminal residue" evidence="1">
    <location>
        <position position="1"/>
    </location>
</feature>
<evidence type="ECO:0000313" key="1">
    <source>
        <dbReference type="EMBL" id="MBT8769603.1"/>
    </source>
</evidence>
<dbReference type="Gene3D" id="1.10.530.10">
    <property type="match status" value="1"/>
</dbReference>
<reference evidence="1 2" key="1">
    <citation type="submission" date="2021-04" db="EMBL/GenBank/DDBJ databases">
        <title>Pseudomonas boanensis sp. nov., a bacterium isolated from river water used for household purposes in Boane District, Mozambique.</title>
        <authorList>
            <person name="Nicklasson M."/>
            <person name="Martin-Rodriguez A.J."/>
            <person name="Thorell K."/>
            <person name="Neves L."/>
            <person name="Mussagy A."/>
            <person name="Rydberg H.A."/>
            <person name="Hernroth B."/>
            <person name="Svensson-Stadler L."/>
            <person name="Sjoling A."/>
        </authorList>
    </citation>
    <scope>NUCLEOTIDE SEQUENCE [LARGE SCALE GENOMIC DNA]</scope>
    <source>
        <strain evidence="1 2">DB1</strain>
    </source>
</reference>
<protein>
    <submittedName>
        <fullName evidence="1">Uncharacterized protein</fullName>
    </submittedName>
</protein>
<dbReference type="EMBL" id="JAGTIS010000046">
    <property type="protein sequence ID" value="MBT8769603.1"/>
    <property type="molecule type" value="Genomic_DNA"/>
</dbReference>
<name>A0ABS5XPJ5_9GAMM</name>
<keyword evidence="2" id="KW-1185">Reference proteome</keyword>
<organism evidence="1 2">
    <name type="scientific">Metapseudomonas boanensis</name>
    <dbReference type="NCBI Taxonomy" id="2822138"/>
    <lineage>
        <taxon>Bacteria</taxon>
        <taxon>Pseudomonadati</taxon>
        <taxon>Pseudomonadota</taxon>
        <taxon>Gammaproteobacteria</taxon>
        <taxon>Pseudomonadales</taxon>
        <taxon>Pseudomonadaceae</taxon>
        <taxon>Metapseudomonas</taxon>
    </lineage>
</organism>
<dbReference type="Proteomes" id="UP001519667">
    <property type="component" value="Unassembled WGS sequence"/>
</dbReference>
<accession>A0ABS5XPJ5</accession>
<evidence type="ECO:0000313" key="2">
    <source>
        <dbReference type="Proteomes" id="UP001519667"/>
    </source>
</evidence>
<gene>
    <name evidence="1" type="ORF">J7302_26210</name>
</gene>